<evidence type="ECO:0000256" key="8">
    <source>
        <dbReference type="ARBA" id="ARBA00025699"/>
    </source>
</evidence>
<dbReference type="InterPro" id="IPR015947">
    <property type="entry name" value="PUA-like_sf"/>
</dbReference>
<dbReference type="SUPFAM" id="SSF75217">
    <property type="entry name" value="alpha/beta knot"/>
    <property type="match status" value="1"/>
</dbReference>
<dbReference type="GO" id="GO:0070475">
    <property type="term" value="P:rRNA base methylation"/>
    <property type="evidence" value="ECO:0007669"/>
    <property type="project" value="TreeGrafter"/>
</dbReference>
<comment type="catalytic activity">
    <reaction evidence="9 10">
        <text>uridine(1498) in 16S rRNA + S-adenosyl-L-methionine = N(3)-methyluridine(1498) in 16S rRNA + S-adenosyl-L-homocysteine + H(+)</text>
        <dbReference type="Rhea" id="RHEA:42920"/>
        <dbReference type="Rhea" id="RHEA-COMP:10283"/>
        <dbReference type="Rhea" id="RHEA-COMP:10284"/>
        <dbReference type="ChEBI" id="CHEBI:15378"/>
        <dbReference type="ChEBI" id="CHEBI:57856"/>
        <dbReference type="ChEBI" id="CHEBI:59789"/>
        <dbReference type="ChEBI" id="CHEBI:65315"/>
        <dbReference type="ChEBI" id="CHEBI:74502"/>
        <dbReference type="EC" id="2.1.1.193"/>
    </reaction>
</comment>
<dbReference type="GO" id="GO:0070042">
    <property type="term" value="F:rRNA (uridine-N3-)-methyltransferase activity"/>
    <property type="evidence" value="ECO:0007669"/>
    <property type="project" value="TreeGrafter"/>
</dbReference>
<proteinExistence type="inferred from homology"/>
<evidence type="ECO:0000256" key="3">
    <source>
        <dbReference type="ARBA" id="ARBA00022490"/>
    </source>
</evidence>
<evidence type="ECO:0000259" key="11">
    <source>
        <dbReference type="Pfam" id="PF04452"/>
    </source>
</evidence>
<dbReference type="Gene3D" id="3.40.1280.10">
    <property type="match status" value="1"/>
</dbReference>
<dbReference type="InterPro" id="IPR046886">
    <property type="entry name" value="RsmE_MTase_dom"/>
</dbReference>
<organism evidence="13">
    <name type="scientific">Uncultured Desulfatiglans sp</name>
    <dbReference type="NCBI Taxonomy" id="1748965"/>
    <lineage>
        <taxon>Bacteria</taxon>
        <taxon>Pseudomonadati</taxon>
        <taxon>Thermodesulfobacteriota</taxon>
        <taxon>Desulfobacteria</taxon>
        <taxon>Desulfatiglandales</taxon>
        <taxon>Desulfatiglandaceae</taxon>
        <taxon>Desulfatiglans</taxon>
        <taxon>environmental samples</taxon>
    </lineage>
</organism>
<dbReference type="InterPro" id="IPR029026">
    <property type="entry name" value="tRNA_m1G_MTases_N"/>
</dbReference>
<evidence type="ECO:0000256" key="5">
    <source>
        <dbReference type="ARBA" id="ARBA00022603"/>
    </source>
</evidence>
<keyword evidence="5 10" id="KW-0489">Methyltransferase</keyword>
<evidence type="ECO:0000256" key="2">
    <source>
        <dbReference type="ARBA" id="ARBA00005528"/>
    </source>
</evidence>
<accession>A0A653AHY1</accession>
<evidence type="ECO:0000256" key="9">
    <source>
        <dbReference type="ARBA" id="ARBA00047944"/>
    </source>
</evidence>
<sequence length="271" mass="30087">MSEEGLRRFFVERIDPDAGVCRVAGQEAKHIRKVLRMGIGQPLLLVDEGGRRVIGRITSVSPQEVQVLVETLLSPAAAPLVEAVLCQAVLKSQRMDWLIQKTTELGVRRIVPFFSERSVVDLYGEKTENKIRRWREIARMATTQCDGDRPPGIDPPLSFAECLARYRDEAVLKGILWEKTIGLTNLKDFLRSNAASPRRFIGMVGPEGGFSEREIEEAAASGFVPLGLGRRILRAETAGMILVGIVQYEWGDLGEAADRQRQTAGTDATER</sequence>
<dbReference type="AlphaFoldDB" id="A0A653AHY1"/>
<evidence type="ECO:0000259" key="12">
    <source>
        <dbReference type="Pfam" id="PF20260"/>
    </source>
</evidence>
<dbReference type="SUPFAM" id="SSF88697">
    <property type="entry name" value="PUA domain-like"/>
    <property type="match status" value="1"/>
</dbReference>
<dbReference type="PANTHER" id="PTHR30027:SF3">
    <property type="entry name" value="16S RRNA (URACIL(1498)-N(3))-METHYLTRANSFERASE"/>
    <property type="match status" value="1"/>
</dbReference>
<dbReference type="PIRSF" id="PIRSF015601">
    <property type="entry name" value="MTase_slr0722"/>
    <property type="match status" value="1"/>
</dbReference>
<dbReference type="NCBIfam" id="TIGR00046">
    <property type="entry name" value="RsmE family RNA methyltransferase"/>
    <property type="match status" value="1"/>
</dbReference>
<protein>
    <recommendedName>
        <fullName evidence="10">Ribosomal RNA small subunit methyltransferase E</fullName>
        <ecNumber evidence="10">2.1.1.193</ecNumber>
    </recommendedName>
</protein>
<dbReference type="EMBL" id="UPXX01000032">
    <property type="protein sequence ID" value="VBB47704.1"/>
    <property type="molecule type" value="Genomic_DNA"/>
</dbReference>
<dbReference type="GO" id="GO:0005737">
    <property type="term" value="C:cytoplasm"/>
    <property type="evidence" value="ECO:0007669"/>
    <property type="project" value="UniProtKB-SubCell"/>
</dbReference>
<dbReference type="InterPro" id="IPR006700">
    <property type="entry name" value="RsmE"/>
</dbReference>
<evidence type="ECO:0000256" key="10">
    <source>
        <dbReference type="PIRNR" id="PIRNR015601"/>
    </source>
</evidence>
<dbReference type="EC" id="2.1.1.193" evidence="10"/>
<evidence type="ECO:0000256" key="4">
    <source>
        <dbReference type="ARBA" id="ARBA00022552"/>
    </source>
</evidence>
<dbReference type="CDD" id="cd18084">
    <property type="entry name" value="RsmE-like"/>
    <property type="match status" value="1"/>
</dbReference>
<dbReference type="InterPro" id="IPR046887">
    <property type="entry name" value="RsmE_PUA-like"/>
</dbReference>
<keyword evidence="6 10" id="KW-0808">Transferase</keyword>
<keyword evidence="4 10" id="KW-0698">rRNA processing</keyword>
<reference evidence="13" key="1">
    <citation type="submission" date="2018-07" db="EMBL/GenBank/DDBJ databases">
        <authorList>
            <consortium name="Genoscope - CEA"/>
            <person name="William W."/>
        </authorList>
    </citation>
    <scope>NUCLEOTIDE SEQUENCE</scope>
    <source>
        <strain evidence="13">IK1</strain>
    </source>
</reference>
<feature type="domain" description="Ribosomal RNA small subunit methyltransferase E PUA-like" evidence="12">
    <location>
        <begin position="25"/>
        <end position="69"/>
    </location>
</feature>
<evidence type="ECO:0000256" key="6">
    <source>
        <dbReference type="ARBA" id="ARBA00022679"/>
    </source>
</evidence>
<dbReference type="PANTHER" id="PTHR30027">
    <property type="entry name" value="RIBOSOMAL RNA SMALL SUBUNIT METHYLTRANSFERASE E"/>
    <property type="match status" value="1"/>
</dbReference>
<dbReference type="Pfam" id="PF04452">
    <property type="entry name" value="Methyltrans_RNA"/>
    <property type="match status" value="1"/>
</dbReference>
<dbReference type="Pfam" id="PF20260">
    <property type="entry name" value="PUA_4"/>
    <property type="match status" value="1"/>
</dbReference>
<evidence type="ECO:0000256" key="1">
    <source>
        <dbReference type="ARBA" id="ARBA00004496"/>
    </source>
</evidence>
<name>A0A653AHY1_UNCDX</name>
<comment type="subcellular location">
    <subcellularLocation>
        <location evidence="1 10">Cytoplasm</location>
    </subcellularLocation>
</comment>
<keyword evidence="3 10" id="KW-0963">Cytoplasm</keyword>
<comment type="function">
    <text evidence="8 10">Specifically methylates the N3 position of the uracil ring of uridine 1498 (m3U1498) in 16S rRNA. Acts on the fully assembled 30S ribosomal subunit.</text>
</comment>
<gene>
    <name evidence="13" type="ORF">TRIP_B50499</name>
</gene>
<feature type="domain" description="Ribosomal RNA small subunit methyltransferase E methyltransferase" evidence="11">
    <location>
        <begin position="82"/>
        <end position="247"/>
    </location>
</feature>
<comment type="similarity">
    <text evidence="2 10">Belongs to the RNA methyltransferase RsmE family.</text>
</comment>
<dbReference type="InterPro" id="IPR029028">
    <property type="entry name" value="Alpha/beta_knot_MTases"/>
</dbReference>
<evidence type="ECO:0000313" key="13">
    <source>
        <dbReference type="EMBL" id="VBB47704.1"/>
    </source>
</evidence>
<evidence type="ECO:0000256" key="7">
    <source>
        <dbReference type="ARBA" id="ARBA00022691"/>
    </source>
</evidence>
<keyword evidence="7 10" id="KW-0949">S-adenosyl-L-methionine</keyword>